<evidence type="ECO:0000313" key="1">
    <source>
        <dbReference type="EMBL" id="JAE27649.1"/>
    </source>
</evidence>
<dbReference type="AlphaFoldDB" id="A0A0A9GVS7"/>
<organism evidence="1">
    <name type="scientific">Arundo donax</name>
    <name type="common">Giant reed</name>
    <name type="synonym">Donax arundinaceus</name>
    <dbReference type="NCBI Taxonomy" id="35708"/>
    <lineage>
        <taxon>Eukaryota</taxon>
        <taxon>Viridiplantae</taxon>
        <taxon>Streptophyta</taxon>
        <taxon>Embryophyta</taxon>
        <taxon>Tracheophyta</taxon>
        <taxon>Spermatophyta</taxon>
        <taxon>Magnoliopsida</taxon>
        <taxon>Liliopsida</taxon>
        <taxon>Poales</taxon>
        <taxon>Poaceae</taxon>
        <taxon>PACMAD clade</taxon>
        <taxon>Arundinoideae</taxon>
        <taxon>Arundineae</taxon>
        <taxon>Arundo</taxon>
    </lineage>
</organism>
<reference evidence="1" key="2">
    <citation type="journal article" date="2015" name="Data Brief">
        <title>Shoot transcriptome of the giant reed, Arundo donax.</title>
        <authorList>
            <person name="Barrero R.A."/>
            <person name="Guerrero F.D."/>
            <person name="Moolhuijzen P."/>
            <person name="Goolsby J.A."/>
            <person name="Tidwell J."/>
            <person name="Bellgard S.E."/>
            <person name="Bellgard M.I."/>
        </authorList>
    </citation>
    <scope>NUCLEOTIDE SEQUENCE</scope>
    <source>
        <tissue evidence="1">Shoot tissue taken approximately 20 cm above the soil surface</tissue>
    </source>
</reference>
<reference evidence="1" key="1">
    <citation type="submission" date="2014-09" db="EMBL/GenBank/DDBJ databases">
        <authorList>
            <person name="Magalhaes I.L.F."/>
            <person name="Oliveira U."/>
            <person name="Santos F.R."/>
            <person name="Vidigal T.H.D.A."/>
            <person name="Brescovit A.D."/>
            <person name="Santos A.J."/>
        </authorList>
    </citation>
    <scope>NUCLEOTIDE SEQUENCE</scope>
    <source>
        <tissue evidence="1">Shoot tissue taken approximately 20 cm above the soil surface</tissue>
    </source>
</reference>
<proteinExistence type="predicted"/>
<name>A0A0A9GVS7_ARUDO</name>
<dbReference type="EMBL" id="GBRH01170247">
    <property type="protein sequence ID" value="JAE27649.1"/>
    <property type="molecule type" value="Transcribed_RNA"/>
</dbReference>
<protein>
    <submittedName>
        <fullName evidence="1">Uncharacterized protein</fullName>
    </submittedName>
</protein>
<accession>A0A0A9GVS7</accession>
<sequence length="22" mass="2412">MHKNAIFPFLVSVLGVVPELSN</sequence>